<evidence type="ECO:0000313" key="2">
    <source>
        <dbReference type="Proteomes" id="UP000095247"/>
    </source>
</evidence>
<dbReference type="AlphaFoldDB" id="A0A1E5NCN1"/>
<dbReference type="Proteomes" id="UP000095247">
    <property type="component" value="Unassembled WGS sequence"/>
</dbReference>
<protein>
    <submittedName>
        <fullName evidence="1">Ligand-binding protein SH3</fullName>
    </submittedName>
</protein>
<gene>
    <name evidence="1" type="ORF">BFL38_03670</name>
</gene>
<name>A0A1E5NCN1_9SPIR</name>
<reference evidence="1 2" key="1">
    <citation type="submission" date="2016-08" db="EMBL/GenBank/DDBJ databases">
        <title>Characterization and recognition of Brachyspira hampsonii sp. nov., a novel intestinal spirochete that is pathogenic to pigs.</title>
        <authorList>
            <person name="Mirajkar N."/>
            <person name="La T."/>
            <person name="Phillips N."/>
            <person name="Hampson D."/>
            <person name="Gebhart C."/>
        </authorList>
    </citation>
    <scope>NUCLEOTIDE SEQUENCE [LARGE SCALE GENOMIC DNA]</scope>
    <source>
        <strain evidence="1 2">P280/1</strain>
    </source>
</reference>
<accession>A0A1E5NCN1</accession>
<dbReference type="EMBL" id="MDCO01000012">
    <property type="protein sequence ID" value="OEJ13851.1"/>
    <property type="molecule type" value="Genomic_DNA"/>
</dbReference>
<dbReference type="RefSeq" id="WP_069727471.1">
    <property type="nucleotide sequence ID" value="NZ_MDCO01000012.1"/>
</dbReference>
<organism evidence="1 2">
    <name type="scientific">Brachyspira hampsonii</name>
    <dbReference type="NCBI Taxonomy" id="1287055"/>
    <lineage>
        <taxon>Bacteria</taxon>
        <taxon>Pseudomonadati</taxon>
        <taxon>Spirochaetota</taxon>
        <taxon>Spirochaetia</taxon>
        <taxon>Brachyspirales</taxon>
        <taxon>Brachyspiraceae</taxon>
        <taxon>Brachyspira</taxon>
    </lineage>
</organism>
<comment type="caution">
    <text evidence="1">The sequence shown here is derived from an EMBL/GenBank/DDBJ whole genome shotgun (WGS) entry which is preliminary data.</text>
</comment>
<sequence>MTNELEKKEELKKSPKKLHWAFTASEECINEMKDYARKYNMSLGEYIEAIHKRYLESIQKK</sequence>
<proteinExistence type="predicted"/>
<evidence type="ECO:0000313" key="1">
    <source>
        <dbReference type="EMBL" id="OEJ13851.1"/>
    </source>
</evidence>